<evidence type="ECO:0000313" key="2">
    <source>
        <dbReference type="Proteomes" id="UP001597295"/>
    </source>
</evidence>
<evidence type="ECO:0000313" key="1">
    <source>
        <dbReference type="EMBL" id="MFD2264354.1"/>
    </source>
</evidence>
<gene>
    <name evidence="1" type="ORF">ACFSM5_15730</name>
</gene>
<sequence>MTAPITIGAKQKDLLIMASNLGVTGHYLAWSSSLEEFQKPSLYLIRDQIKEPVTEYRRWCLP</sequence>
<keyword evidence="2" id="KW-1185">Reference proteome</keyword>
<reference evidence="2" key="1">
    <citation type="journal article" date="2019" name="Int. J. Syst. Evol. Microbiol.">
        <title>The Global Catalogue of Microorganisms (GCM) 10K type strain sequencing project: providing services to taxonomists for standard genome sequencing and annotation.</title>
        <authorList>
            <consortium name="The Broad Institute Genomics Platform"/>
            <consortium name="The Broad Institute Genome Sequencing Center for Infectious Disease"/>
            <person name="Wu L."/>
            <person name="Ma J."/>
        </authorList>
    </citation>
    <scope>NUCLEOTIDE SEQUENCE [LARGE SCALE GENOMIC DNA]</scope>
    <source>
        <strain evidence="2">CGMCC 1.19062</strain>
    </source>
</reference>
<organism evidence="1 2">
    <name type="scientific">Lacibacterium aquatile</name>
    <dbReference type="NCBI Taxonomy" id="1168082"/>
    <lineage>
        <taxon>Bacteria</taxon>
        <taxon>Pseudomonadati</taxon>
        <taxon>Pseudomonadota</taxon>
        <taxon>Alphaproteobacteria</taxon>
        <taxon>Rhodospirillales</taxon>
        <taxon>Rhodospirillaceae</taxon>
    </lineage>
</organism>
<comment type="caution">
    <text evidence="1">The sequence shown here is derived from an EMBL/GenBank/DDBJ whole genome shotgun (WGS) entry which is preliminary data.</text>
</comment>
<dbReference type="EMBL" id="JBHUIP010000013">
    <property type="protein sequence ID" value="MFD2264354.1"/>
    <property type="molecule type" value="Genomic_DNA"/>
</dbReference>
<name>A0ABW5DV64_9PROT</name>
<dbReference type="Proteomes" id="UP001597295">
    <property type="component" value="Unassembled WGS sequence"/>
</dbReference>
<proteinExistence type="predicted"/>
<protein>
    <submittedName>
        <fullName evidence="1">Uncharacterized protein</fullName>
    </submittedName>
</protein>
<dbReference type="RefSeq" id="WP_379877436.1">
    <property type="nucleotide sequence ID" value="NZ_JBHUIP010000013.1"/>
</dbReference>
<accession>A0ABW5DV64</accession>